<dbReference type="Gene3D" id="3.40.50.360">
    <property type="match status" value="1"/>
</dbReference>
<dbReference type="PANTHER" id="PTHR43278:SF2">
    <property type="entry name" value="IRON-SULFUR FLAVOPROTEIN"/>
    <property type="match status" value="1"/>
</dbReference>
<accession>A0A0L6TVY3</accession>
<dbReference type="AlphaFoldDB" id="A0A0L6TVY3"/>
<evidence type="ECO:0000256" key="2">
    <source>
        <dbReference type="ARBA" id="ARBA00022643"/>
    </source>
</evidence>
<name>A0A0L6TVY3_9FIRM</name>
<dbReference type="InterPro" id="IPR029039">
    <property type="entry name" value="Flavoprotein-like_sf"/>
</dbReference>
<dbReference type="GO" id="GO:0016491">
    <property type="term" value="F:oxidoreductase activity"/>
    <property type="evidence" value="ECO:0007669"/>
    <property type="project" value="InterPro"/>
</dbReference>
<evidence type="ECO:0000313" key="5">
    <source>
        <dbReference type="Proteomes" id="UP000036873"/>
    </source>
</evidence>
<dbReference type="InterPro" id="IPR005025">
    <property type="entry name" value="FMN_Rdtase-like_dom"/>
</dbReference>
<dbReference type="InterPro" id="IPR051796">
    <property type="entry name" value="ISF_SsuE-like"/>
</dbReference>
<dbReference type="SUPFAM" id="SSF52218">
    <property type="entry name" value="Flavoproteins"/>
    <property type="match status" value="1"/>
</dbReference>
<dbReference type="PANTHER" id="PTHR43278">
    <property type="entry name" value="NAD(P)H-DEPENDENT FMN-CONTAINING OXIDOREDUCTASE YWQN-RELATED"/>
    <property type="match status" value="1"/>
</dbReference>
<dbReference type="STRING" id="52689.AKG39_17750"/>
<organism evidence="4 5">
    <name type="scientific">Acetobacterium bakii</name>
    <dbReference type="NCBI Taxonomy" id="52689"/>
    <lineage>
        <taxon>Bacteria</taxon>
        <taxon>Bacillati</taxon>
        <taxon>Bacillota</taxon>
        <taxon>Clostridia</taxon>
        <taxon>Eubacteriales</taxon>
        <taxon>Eubacteriaceae</taxon>
        <taxon>Acetobacterium</taxon>
    </lineage>
</organism>
<keyword evidence="2" id="KW-0288">FMN</keyword>
<evidence type="ECO:0000256" key="1">
    <source>
        <dbReference type="ARBA" id="ARBA00022630"/>
    </source>
</evidence>
<comment type="caution">
    <text evidence="4">The sequence shown here is derived from an EMBL/GenBank/DDBJ whole genome shotgun (WGS) entry which is preliminary data.</text>
</comment>
<dbReference type="PATRIC" id="fig|52689.4.peg.3237"/>
<keyword evidence="1" id="KW-0285">Flavoprotein</keyword>
<reference evidence="5" key="1">
    <citation type="submission" date="2015-07" db="EMBL/GenBank/DDBJ databases">
        <title>Draft genome sequence of Acetobacterium bakii DSM 8293, a potential psychrophilic chemical producer through syngas fermentation.</title>
        <authorList>
            <person name="Song Y."/>
            <person name="Hwang S."/>
            <person name="Cho B.-K."/>
        </authorList>
    </citation>
    <scope>NUCLEOTIDE SEQUENCE [LARGE SCALE GENOMIC DNA]</scope>
    <source>
        <strain evidence="5">DSM 8239</strain>
    </source>
</reference>
<dbReference type="Pfam" id="PF03358">
    <property type="entry name" value="FMN_red"/>
    <property type="match status" value="1"/>
</dbReference>
<evidence type="ECO:0000313" key="4">
    <source>
        <dbReference type="EMBL" id="KNZ40408.1"/>
    </source>
</evidence>
<feature type="domain" description="NADPH-dependent FMN reductase-like" evidence="3">
    <location>
        <begin position="1"/>
        <end position="107"/>
    </location>
</feature>
<proteinExistence type="predicted"/>
<dbReference type="Proteomes" id="UP000036873">
    <property type="component" value="Unassembled WGS sequence"/>
</dbReference>
<dbReference type="OrthoDB" id="9790975at2"/>
<protein>
    <submittedName>
        <fullName evidence="4">Flavodoxin</fullName>
    </submittedName>
</protein>
<evidence type="ECO:0000259" key="3">
    <source>
        <dbReference type="Pfam" id="PF03358"/>
    </source>
</evidence>
<gene>
    <name evidence="4" type="ORF">AKG39_17750</name>
</gene>
<sequence length="221" mass="25071">MKVIAINGSPRKNGNTAILLGKALEGAASKNAETELIHLYDLNYKGCISCFECKRLGGQSYGKCPVKDDLLDVFEKIESADAFILGSPIYFGEVSGEMRCFLERLFFQYHVYDKDRSILTPKEIKTGFIFTMNAPERVIKEIGYEKKIKGYEEILKHFFGSSKTFTVTDTLQFKDYSKYMASGFNEEAKIERREMVFPVDCEQAYQFGAGLIDLTSETLEV</sequence>
<keyword evidence="5" id="KW-1185">Reference proteome</keyword>
<dbReference type="EMBL" id="LGYO01000062">
    <property type="protein sequence ID" value="KNZ40408.1"/>
    <property type="molecule type" value="Genomic_DNA"/>
</dbReference>
<dbReference type="RefSeq" id="WP_050741740.1">
    <property type="nucleotide sequence ID" value="NZ_LGYO01000062.1"/>
</dbReference>